<dbReference type="AlphaFoldDB" id="A0A835IDT6"/>
<proteinExistence type="predicted"/>
<protein>
    <recommendedName>
        <fullName evidence="2">SAWADEE domain-containing protein</fullName>
    </recommendedName>
</protein>
<reference evidence="3 4" key="1">
    <citation type="submission" date="2020-10" db="EMBL/GenBank/DDBJ databases">
        <title>The Coptis chinensis genome and diversification of protoberbering-type alkaloids.</title>
        <authorList>
            <person name="Wang B."/>
            <person name="Shu S."/>
            <person name="Song C."/>
            <person name="Liu Y."/>
        </authorList>
    </citation>
    <scope>NUCLEOTIDE SEQUENCE [LARGE SCALE GENOMIC DNA]</scope>
    <source>
        <strain evidence="3">HL-2020</strain>
        <tissue evidence="3">Leaf</tissue>
    </source>
</reference>
<keyword evidence="4" id="KW-1185">Reference proteome</keyword>
<dbReference type="InterPro" id="IPR039276">
    <property type="entry name" value="SHH1/2"/>
</dbReference>
<dbReference type="Gene3D" id="2.30.30.140">
    <property type="match status" value="1"/>
</dbReference>
<feature type="domain" description="SAWADEE" evidence="2">
    <location>
        <begin position="129"/>
        <end position="279"/>
    </location>
</feature>
<feature type="compositionally biased region" description="Polar residues" evidence="1">
    <location>
        <begin position="96"/>
        <end position="120"/>
    </location>
</feature>
<dbReference type="Gene3D" id="2.40.50.40">
    <property type="match status" value="1"/>
</dbReference>
<dbReference type="PANTHER" id="PTHR33827:SF3">
    <property type="entry name" value="OS09G0346900 PROTEIN"/>
    <property type="match status" value="1"/>
</dbReference>
<evidence type="ECO:0000313" key="4">
    <source>
        <dbReference type="Proteomes" id="UP000631114"/>
    </source>
</evidence>
<accession>A0A835IDT6</accession>
<evidence type="ECO:0000313" key="3">
    <source>
        <dbReference type="EMBL" id="KAF9615284.1"/>
    </source>
</evidence>
<sequence>MHQLRERKTLKFKRAEIQQMENLHKEVGEESLDRNFCDKLARKFSRAVGRSGKPAIQWDQVQRWFQKKQQACKTEAATSIAPRDLVALTNKQTVVPSRKNVTPPNTSISNNAAENSSTPKGENLPDISDLEFEAISSKDGAWYDVSLFLAHRVLSSGEPFVSSGMSTGQLPLGFKEEFKFLQEVRVRFVGFGPEEDEWVNVKKGVRERSVPLESSECQDLNVGNLVLCFQERRDQAIYYDAHVVEIQRKLHDIRGCRCLFLVRYDHDNAEERVHLRRLCRRPSY</sequence>
<dbReference type="InterPro" id="IPR032001">
    <property type="entry name" value="SAWADEE_dom"/>
</dbReference>
<name>A0A835IDT6_9MAGN</name>
<dbReference type="EMBL" id="JADFTS010000003">
    <property type="protein sequence ID" value="KAF9615284.1"/>
    <property type="molecule type" value="Genomic_DNA"/>
</dbReference>
<organism evidence="3 4">
    <name type="scientific">Coptis chinensis</name>
    <dbReference type="NCBI Taxonomy" id="261450"/>
    <lineage>
        <taxon>Eukaryota</taxon>
        <taxon>Viridiplantae</taxon>
        <taxon>Streptophyta</taxon>
        <taxon>Embryophyta</taxon>
        <taxon>Tracheophyta</taxon>
        <taxon>Spermatophyta</taxon>
        <taxon>Magnoliopsida</taxon>
        <taxon>Ranunculales</taxon>
        <taxon>Ranunculaceae</taxon>
        <taxon>Coptidoideae</taxon>
        <taxon>Coptis</taxon>
    </lineage>
</organism>
<dbReference type="GO" id="GO:0003682">
    <property type="term" value="F:chromatin binding"/>
    <property type="evidence" value="ECO:0007669"/>
    <property type="project" value="InterPro"/>
</dbReference>
<dbReference type="OrthoDB" id="1885884at2759"/>
<evidence type="ECO:0000259" key="2">
    <source>
        <dbReference type="Pfam" id="PF16719"/>
    </source>
</evidence>
<dbReference type="PANTHER" id="PTHR33827">
    <property type="entry name" value="PROTEIN SAWADEE HOMEODOMAIN HOMOLOG 2"/>
    <property type="match status" value="1"/>
</dbReference>
<feature type="region of interest" description="Disordered" evidence="1">
    <location>
        <begin position="96"/>
        <end position="125"/>
    </location>
</feature>
<evidence type="ECO:0000256" key="1">
    <source>
        <dbReference type="SAM" id="MobiDB-lite"/>
    </source>
</evidence>
<dbReference type="Pfam" id="PF16719">
    <property type="entry name" value="SAWADEE"/>
    <property type="match status" value="1"/>
</dbReference>
<dbReference type="Proteomes" id="UP000631114">
    <property type="component" value="Unassembled WGS sequence"/>
</dbReference>
<comment type="caution">
    <text evidence="3">The sequence shown here is derived from an EMBL/GenBank/DDBJ whole genome shotgun (WGS) entry which is preliminary data.</text>
</comment>
<gene>
    <name evidence="3" type="ORF">IFM89_022611</name>
</gene>